<dbReference type="Pfam" id="PF24722">
    <property type="entry name" value="DUF7674"/>
    <property type="match status" value="1"/>
</dbReference>
<name>A0A5M8Q956_9BACT</name>
<keyword evidence="5" id="KW-1185">Reference proteome</keyword>
<dbReference type="RefSeq" id="WP_149099653.1">
    <property type="nucleotide sequence ID" value="NZ_BMMG01000006.1"/>
</dbReference>
<dbReference type="InterPro" id="IPR056091">
    <property type="entry name" value="DUF7674"/>
</dbReference>
<dbReference type="EMBL" id="JBGOGF010000005">
    <property type="protein sequence ID" value="MFA1771907.1"/>
    <property type="molecule type" value="Genomic_DNA"/>
</dbReference>
<evidence type="ECO:0000313" key="4">
    <source>
        <dbReference type="Proteomes" id="UP000323866"/>
    </source>
</evidence>
<evidence type="ECO:0000313" key="5">
    <source>
        <dbReference type="Proteomes" id="UP001570846"/>
    </source>
</evidence>
<accession>A0A5M8Q956</accession>
<dbReference type="OrthoDB" id="1495590at2"/>
<evidence type="ECO:0000313" key="3">
    <source>
        <dbReference type="EMBL" id="MFA1771907.1"/>
    </source>
</evidence>
<comment type="caution">
    <text evidence="2">The sequence shown here is derived from an EMBL/GenBank/DDBJ whole genome shotgun (WGS) entry which is preliminary data.</text>
</comment>
<reference evidence="2 4" key="1">
    <citation type="submission" date="2019-07" db="EMBL/GenBank/DDBJ databases">
        <authorList>
            <person name="Qu J.-H."/>
        </authorList>
    </citation>
    <scope>NUCLEOTIDE SEQUENCE [LARGE SCALE GENOMIC DNA]</scope>
    <source>
        <strain evidence="2 4">MDT1-10-3</strain>
    </source>
</reference>
<evidence type="ECO:0000259" key="1">
    <source>
        <dbReference type="Pfam" id="PF24722"/>
    </source>
</evidence>
<proteinExistence type="predicted"/>
<dbReference type="Proteomes" id="UP001570846">
    <property type="component" value="Unassembled WGS sequence"/>
</dbReference>
<gene>
    <name evidence="3" type="ORF">ACD591_11450</name>
    <name evidence="2" type="ORF">FOE74_16035</name>
</gene>
<dbReference type="Proteomes" id="UP000323866">
    <property type="component" value="Unassembled WGS sequence"/>
</dbReference>
<reference evidence="3 5" key="3">
    <citation type="submission" date="2024-08" db="EMBL/GenBank/DDBJ databases">
        <authorList>
            <person name="Wei W."/>
        </authorList>
    </citation>
    <scope>NUCLEOTIDE SEQUENCE [LARGE SCALE GENOMIC DNA]</scope>
    <source>
        <strain evidence="3 5">XU2</strain>
    </source>
</reference>
<sequence>MINWEYYKKPNSIDKDKAIELITSSIPDLKKRWDIYKSKEYADYSTERNDYIDIGEVARYIVEKAKAKKTNGFTSFFDSVETVLANGDVDTINLLVVGLLEDIQNISSGEKDIDYHKDFDIWLRPKTKEAWEQIIQFWEGEH</sequence>
<organism evidence="2 4">
    <name type="scientific">Rufibacter glacialis</name>
    <dbReference type="NCBI Taxonomy" id="1259555"/>
    <lineage>
        <taxon>Bacteria</taxon>
        <taxon>Pseudomonadati</taxon>
        <taxon>Bacteroidota</taxon>
        <taxon>Cytophagia</taxon>
        <taxon>Cytophagales</taxon>
        <taxon>Hymenobacteraceae</taxon>
        <taxon>Rufibacter</taxon>
    </lineage>
</organism>
<protein>
    <recommendedName>
        <fullName evidence="1">DUF7674 domain-containing protein</fullName>
    </recommendedName>
</protein>
<dbReference type="AlphaFoldDB" id="A0A5M8Q956"/>
<feature type="domain" description="DUF7674" evidence="1">
    <location>
        <begin position="19"/>
        <end position="139"/>
    </location>
</feature>
<evidence type="ECO:0000313" key="2">
    <source>
        <dbReference type="EMBL" id="KAA6431631.1"/>
    </source>
</evidence>
<reference evidence="2 4" key="2">
    <citation type="submission" date="2019-09" db="EMBL/GenBank/DDBJ databases">
        <title>A bacterium isolated from glacier soil.</title>
        <authorList>
            <person name="Liu Q."/>
        </authorList>
    </citation>
    <scope>NUCLEOTIDE SEQUENCE [LARGE SCALE GENOMIC DNA]</scope>
    <source>
        <strain evidence="2 4">MDT1-10-3</strain>
    </source>
</reference>
<dbReference type="EMBL" id="VKKZ01000023">
    <property type="protein sequence ID" value="KAA6431631.1"/>
    <property type="molecule type" value="Genomic_DNA"/>
</dbReference>